<dbReference type="GO" id="GO:0000976">
    <property type="term" value="F:transcription cis-regulatory region binding"/>
    <property type="evidence" value="ECO:0007669"/>
    <property type="project" value="TreeGrafter"/>
</dbReference>
<evidence type="ECO:0000259" key="7">
    <source>
        <dbReference type="PROSITE" id="PS50977"/>
    </source>
</evidence>
<dbReference type="Pfam" id="PF13977">
    <property type="entry name" value="TetR_C_6"/>
    <property type="match status" value="1"/>
</dbReference>
<evidence type="ECO:0000313" key="9">
    <source>
        <dbReference type="Proteomes" id="UP000580043"/>
    </source>
</evidence>
<gene>
    <name evidence="8" type="ORF">HHL15_09215</name>
</gene>
<feature type="DNA-binding region" description="H-T-H motif" evidence="5">
    <location>
        <begin position="49"/>
        <end position="68"/>
    </location>
</feature>
<dbReference type="SUPFAM" id="SSF46689">
    <property type="entry name" value="Homeodomain-like"/>
    <property type="match status" value="1"/>
</dbReference>
<organism evidence="8 9">
    <name type="scientific">Zoogloea dura</name>
    <dbReference type="NCBI Taxonomy" id="2728840"/>
    <lineage>
        <taxon>Bacteria</taxon>
        <taxon>Pseudomonadati</taxon>
        <taxon>Pseudomonadota</taxon>
        <taxon>Betaproteobacteria</taxon>
        <taxon>Rhodocyclales</taxon>
        <taxon>Zoogloeaceae</taxon>
        <taxon>Zoogloea</taxon>
    </lineage>
</organism>
<accession>A0A848G3Y3</accession>
<dbReference type="PROSITE" id="PS50977">
    <property type="entry name" value="HTH_TETR_2"/>
    <property type="match status" value="1"/>
</dbReference>
<feature type="region of interest" description="Disordered" evidence="6">
    <location>
        <begin position="1"/>
        <end position="25"/>
    </location>
</feature>
<dbReference type="SUPFAM" id="SSF48498">
    <property type="entry name" value="Tetracyclin repressor-like, C-terminal domain"/>
    <property type="match status" value="1"/>
</dbReference>
<dbReference type="AlphaFoldDB" id="A0A848G3Y3"/>
<dbReference type="InterPro" id="IPR036271">
    <property type="entry name" value="Tet_transcr_reg_TetR-rel_C_sf"/>
</dbReference>
<dbReference type="Gene3D" id="1.10.357.10">
    <property type="entry name" value="Tetracycline Repressor, domain 2"/>
    <property type="match status" value="1"/>
</dbReference>
<evidence type="ECO:0000256" key="4">
    <source>
        <dbReference type="ARBA" id="ARBA00023163"/>
    </source>
</evidence>
<protein>
    <submittedName>
        <fullName evidence="8">TetR/AcrR family transcriptional regulator</fullName>
    </submittedName>
</protein>
<dbReference type="GO" id="GO:0003700">
    <property type="term" value="F:DNA-binding transcription factor activity"/>
    <property type="evidence" value="ECO:0007669"/>
    <property type="project" value="TreeGrafter"/>
</dbReference>
<keyword evidence="9" id="KW-1185">Reference proteome</keyword>
<dbReference type="RefSeq" id="WP_169145455.1">
    <property type="nucleotide sequence ID" value="NZ_JABBGA010000005.1"/>
</dbReference>
<dbReference type="EMBL" id="JABBGA010000005">
    <property type="protein sequence ID" value="NML25919.1"/>
    <property type="molecule type" value="Genomic_DNA"/>
</dbReference>
<evidence type="ECO:0000256" key="6">
    <source>
        <dbReference type="SAM" id="MobiDB-lite"/>
    </source>
</evidence>
<dbReference type="Proteomes" id="UP000580043">
    <property type="component" value="Unassembled WGS sequence"/>
</dbReference>
<evidence type="ECO:0000256" key="3">
    <source>
        <dbReference type="ARBA" id="ARBA00023125"/>
    </source>
</evidence>
<dbReference type="InterPro" id="IPR050109">
    <property type="entry name" value="HTH-type_TetR-like_transc_reg"/>
</dbReference>
<comment type="caution">
    <text evidence="8">The sequence shown here is derived from an EMBL/GenBank/DDBJ whole genome shotgun (WGS) entry which is preliminary data.</text>
</comment>
<dbReference type="InterPro" id="IPR039538">
    <property type="entry name" value="BetI_C"/>
</dbReference>
<keyword evidence="3 5" id="KW-0238">DNA-binding</keyword>
<sequence>MQKNASIEAPTGPAPEATPPKTARGRARVRNILEVARKIFMHGGLIEMTMRQVADGAGISLSNLQHYFPNRESLLKALIQDIMDEYDVAFDCEPSRINDPKARLEAALRYLLADSRKPDTERLFVEIWSLATRDPMVRALFDEMYCHHRQNIAELIINANPDLPLLQAQRRAALIAMQIEGLMLLISDTKPAHAELVGIDEDCVAFAMSLALAPPGLP</sequence>
<proteinExistence type="predicted"/>
<feature type="domain" description="HTH tetR-type" evidence="7">
    <location>
        <begin position="26"/>
        <end position="86"/>
    </location>
</feature>
<keyword evidence="2" id="KW-0805">Transcription regulation</keyword>
<dbReference type="InterPro" id="IPR009057">
    <property type="entry name" value="Homeodomain-like_sf"/>
</dbReference>
<dbReference type="PRINTS" id="PR00455">
    <property type="entry name" value="HTHTETR"/>
</dbReference>
<reference evidence="8 9" key="1">
    <citation type="submission" date="2020-04" db="EMBL/GenBank/DDBJ databases">
        <title>Zoogloea sp. G-4-1-14 isolated from soil.</title>
        <authorList>
            <person name="Dahal R.H."/>
        </authorList>
    </citation>
    <scope>NUCLEOTIDE SEQUENCE [LARGE SCALE GENOMIC DNA]</scope>
    <source>
        <strain evidence="8 9">G-4-1-14</strain>
    </source>
</reference>
<dbReference type="PANTHER" id="PTHR30055:SF234">
    <property type="entry name" value="HTH-TYPE TRANSCRIPTIONAL REGULATOR BETI"/>
    <property type="match status" value="1"/>
</dbReference>
<evidence type="ECO:0000256" key="2">
    <source>
        <dbReference type="ARBA" id="ARBA00023015"/>
    </source>
</evidence>
<keyword evidence="1" id="KW-0678">Repressor</keyword>
<name>A0A848G3Y3_9RHOO</name>
<dbReference type="InterPro" id="IPR001647">
    <property type="entry name" value="HTH_TetR"/>
</dbReference>
<evidence type="ECO:0000313" key="8">
    <source>
        <dbReference type="EMBL" id="NML25919.1"/>
    </source>
</evidence>
<keyword evidence="4" id="KW-0804">Transcription</keyword>
<evidence type="ECO:0000256" key="5">
    <source>
        <dbReference type="PROSITE-ProRule" id="PRU00335"/>
    </source>
</evidence>
<dbReference type="PANTHER" id="PTHR30055">
    <property type="entry name" value="HTH-TYPE TRANSCRIPTIONAL REGULATOR RUTR"/>
    <property type="match status" value="1"/>
</dbReference>
<evidence type="ECO:0000256" key="1">
    <source>
        <dbReference type="ARBA" id="ARBA00022491"/>
    </source>
</evidence>
<dbReference type="Pfam" id="PF00440">
    <property type="entry name" value="TetR_N"/>
    <property type="match status" value="1"/>
</dbReference>